<evidence type="ECO:0000313" key="2">
    <source>
        <dbReference type="Ensembl" id="ENSDCDP00010054636.1"/>
    </source>
</evidence>
<dbReference type="GO" id="GO:0030833">
    <property type="term" value="P:regulation of actin filament polymerization"/>
    <property type="evidence" value="ECO:0007669"/>
    <property type="project" value="TreeGrafter"/>
</dbReference>
<reference evidence="2" key="3">
    <citation type="submission" date="2025-09" db="UniProtKB">
        <authorList>
            <consortium name="Ensembl"/>
        </authorList>
    </citation>
    <scope>IDENTIFICATION</scope>
</reference>
<feature type="region of interest" description="Disordered" evidence="1">
    <location>
        <begin position="98"/>
        <end position="136"/>
    </location>
</feature>
<feature type="compositionally biased region" description="Polar residues" evidence="1">
    <location>
        <begin position="964"/>
        <end position="1006"/>
    </location>
</feature>
<proteinExistence type="predicted"/>
<gene>
    <name evidence="2" type="primary">ALPK2</name>
</gene>
<dbReference type="GeneTree" id="ENSGT00940000172731"/>
<keyword evidence="3" id="KW-1185">Reference proteome</keyword>
<dbReference type="Ensembl" id="ENSDCDT00010065225.1">
    <property type="protein sequence ID" value="ENSDCDP00010054636.1"/>
    <property type="gene ID" value="ENSDCDG00010031533.1"/>
</dbReference>
<feature type="compositionally biased region" description="Polar residues" evidence="1">
    <location>
        <begin position="1070"/>
        <end position="1087"/>
    </location>
</feature>
<feature type="region of interest" description="Disordered" evidence="1">
    <location>
        <begin position="671"/>
        <end position="697"/>
    </location>
</feature>
<evidence type="ECO:0000313" key="3">
    <source>
        <dbReference type="Proteomes" id="UP000694580"/>
    </source>
</evidence>
<feature type="compositionally biased region" description="Polar residues" evidence="1">
    <location>
        <begin position="1118"/>
        <end position="1130"/>
    </location>
</feature>
<sequence length="1535" mass="165848">MQFINQSRVREGLTELQANVTSVLAPSETHATGTTAEGQCDEPMVGITQEDQHHSQRTEGEEIIITQRTDQWNDETPMAPDKSLHALADPEAQLADGNIYPQSDLSASPAQEGTQPTSDLHTEEPTSPSEPSCQLSTSKIATKISNDEDKWYHSSLLGTVGQSSPLDKTDSQLSKSDRQILEKIRNYYEAAETEGEAGLAPRRNSFSHIPAGLVKESVSRFNVCVHQDSLCESESGRSDAADGELCSTPPMKLKLAGGMSSTANQDMADGSVPEQCDKSQPCKDLMKIWKEKDKGEVTGEPDITVKRPVFCSYVSEEEPSVEKKGENSTKNCQFLSTPSEYAEPDLDSGEMGQFKEDLAALKSAKLQDPNTLQSVGRNRDNCLFVGSVDCLPSQIKVSRWSCSRTLYEDMADVTSIGLFEDKSVDHCLVENSEKILNKVQMLARMYSAKASTMKMPLHQKRTRVYRESWAVTSRVNTQPQQTKEKQGPNQECEIICPGSPQHLGHAIVKEQLSPMFHQEDGCVLPGPVENILIKGLNSPESEVLKQKDCFSDFKKAAMPSEVFLNMDPSLETSVQSKIHMNQPDTATEAAEQKKHEDKTKNRPTSESSDDRSGVNGLLMENLAELSLSPNSNEQLLGIVSCGKGQGHMLVAEMLLSSCQDNTEIMPVSESNMASLPKGNSDRDPEASCPTSEISESLVLKTKPKSETVTEVKLKSQGSTHLIMSNDDNITENSSSLKLPNATSTSQVSEKSALLDQTYIRDPRNYITEEVELNKSVHSNFTDQCLQKIAEGTFNSSSSGSSQTELIYTPPLQIQEVTDQTEEGKKEVGSESGALNSTISPLVEHLPNFTSERPANIPTSTGKQSIPHLLVSSSLPVSAQRLQGFTDDKFTPASGAFCSALGTAHPLDTKPPSAFSPRLRLRSPSPVRGFQHTESSPSHSALVKSLAASCISQSISQSIAKRNARIQTASPPGASTHTGPVSPQRFRSPSPKTSTVCSGPPGQSSGMGNLPPKCPPSPFRSNSFSSVASSPPPYRSQRSVSPAPPVSLQSNLPCSPPYRSQRSVSPAPPVSLQSNLPCSPPYRSQRSVSPAPPVSLQSNLPCSPPYRSQRSVSPAPPVSLQSRPQEQCLETNLNSNNNNNKIKLGSEWGLSHKKPPLGATGTTTHCHDMPRGTSHNRVARPYSASEPNSRVQSPSPSPSPFIQICSPPLSHGALVNKTPNPRISQLFSPVNLSLDFSRPVSSPSCGIPRVTSPLPIGIPTSLCNIASPQARMEKLACTSSSTRGDDVNSKNFRISSPPLGAPTCTSTPSQDQKKFRGAHLPFLSLADRPPSPARSDRKSWRESGRWSVSVDQDSGLLSPEGGSYSGTPLCSPGPLSPVSLAAGKGIQGGKHFMSIAWPDVNELLTKYNIEDGCKQEGLPSPAYAEACFAEPDQDPDVYRSSLICAYANHNTLATKRDTEGGRFEDPMPSQGTKDTLKTSYATTVNLQIAGSGRITSFSNAQVSLTQTLNPSSESQGRRRVSINGCNISMPQNCKRL</sequence>
<feature type="compositionally biased region" description="Polar residues" evidence="1">
    <location>
        <begin position="1094"/>
        <end position="1111"/>
    </location>
</feature>
<dbReference type="PANTHER" id="PTHR45924">
    <property type="entry name" value="FI17866P1"/>
    <property type="match status" value="1"/>
</dbReference>
<feature type="region of interest" description="Disordered" evidence="1">
    <location>
        <begin position="723"/>
        <end position="749"/>
    </location>
</feature>
<evidence type="ECO:0000256" key="1">
    <source>
        <dbReference type="SAM" id="MobiDB-lite"/>
    </source>
</evidence>
<dbReference type="PANTHER" id="PTHR45924:SF3">
    <property type="entry name" value="PLECKSTRIN HOMOLOGY DOMAIN-CONTAINING FAMILY G MEMBER 2"/>
    <property type="match status" value="1"/>
</dbReference>
<feature type="compositionally biased region" description="Polar residues" evidence="1">
    <location>
        <begin position="1046"/>
        <end position="1063"/>
    </location>
</feature>
<organism evidence="2 3">
    <name type="scientific">Denticeps clupeoides</name>
    <name type="common">denticle herring</name>
    <dbReference type="NCBI Taxonomy" id="299321"/>
    <lineage>
        <taxon>Eukaryota</taxon>
        <taxon>Metazoa</taxon>
        <taxon>Chordata</taxon>
        <taxon>Craniata</taxon>
        <taxon>Vertebrata</taxon>
        <taxon>Euteleostomi</taxon>
        <taxon>Actinopterygii</taxon>
        <taxon>Neopterygii</taxon>
        <taxon>Teleostei</taxon>
        <taxon>Clupei</taxon>
        <taxon>Clupeiformes</taxon>
        <taxon>Denticipitoidei</taxon>
        <taxon>Denticipitidae</taxon>
        <taxon>Denticeps</taxon>
    </lineage>
</organism>
<accession>A0AAY4EC87</accession>
<dbReference type="Proteomes" id="UP000694580">
    <property type="component" value="Chromosome 19"/>
</dbReference>
<name>A0AAY4EC87_9TELE</name>
<feature type="compositionally biased region" description="Polar residues" evidence="1">
    <location>
        <begin position="100"/>
        <end position="136"/>
    </location>
</feature>
<protein>
    <submittedName>
        <fullName evidence="2">Uncharacterized protein</fullName>
    </submittedName>
</protein>
<reference evidence="2 3" key="1">
    <citation type="submission" date="2020-06" db="EMBL/GenBank/DDBJ databases">
        <authorList>
            <consortium name="Wellcome Sanger Institute Data Sharing"/>
        </authorList>
    </citation>
    <scope>NUCLEOTIDE SEQUENCE [LARGE SCALE GENOMIC DNA]</scope>
</reference>
<reference evidence="2" key="2">
    <citation type="submission" date="2025-08" db="UniProtKB">
        <authorList>
            <consortium name="Ensembl"/>
        </authorList>
    </citation>
    <scope>IDENTIFICATION</scope>
</reference>
<dbReference type="GO" id="GO:0005085">
    <property type="term" value="F:guanyl-nucleotide exchange factor activity"/>
    <property type="evidence" value="ECO:0007669"/>
    <property type="project" value="TreeGrafter"/>
</dbReference>
<feature type="region of interest" description="Disordered" evidence="1">
    <location>
        <begin position="902"/>
        <end position="935"/>
    </location>
</feature>
<feature type="region of interest" description="Disordered" evidence="1">
    <location>
        <begin position="1276"/>
        <end position="1369"/>
    </location>
</feature>
<feature type="compositionally biased region" description="Low complexity" evidence="1">
    <location>
        <begin position="910"/>
        <end position="927"/>
    </location>
</feature>
<feature type="compositionally biased region" description="Low complexity" evidence="1">
    <location>
        <begin position="1018"/>
        <end position="1028"/>
    </location>
</feature>
<feature type="compositionally biased region" description="Basic and acidic residues" evidence="1">
    <location>
        <begin position="590"/>
        <end position="600"/>
    </location>
</feature>
<feature type="region of interest" description="Disordered" evidence="1">
    <location>
        <begin position="961"/>
        <end position="1199"/>
    </location>
</feature>
<feature type="compositionally biased region" description="Low complexity" evidence="1">
    <location>
        <begin position="1186"/>
        <end position="1199"/>
    </location>
</feature>
<dbReference type="GO" id="GO:0031267">
    <property type="term" value="F:small GTPase binding"/>
    <property type="evidence" value="ECO:0007669"/>
    <property type="project" value="TreeGrafter"/>
</dbReference>
<feature type="region of interest" description="Disordered" evidence="1">
    <location>
        <begin position="158"/>
        <end position="177"/>
    </location>
</feature>
<feature type="region of interest" description="Disordered" evidence="1">
    <location>
        <begin position="574"/>
        <end position="614"/>
    </location>
</feature>
<feature type="compositionally biased region" description="Basic and acidic residues" evidence="1">
    <location>
        <begin position="167"/>
        <end position="177"/>
    </location>
</feature>
<feature type="compositionally biased region" description="Basic and acidic residues" evidence="1">
    <location>
        <begin position="1333"/>
        <end position="1343"/>
    </location>
</feature>
<feature type="compositionally biased region" description="Polar residues" evidence="1">
    <location>
        <begin position="574"/>
        <end position="585"/>
    </location>
</feature>